<dbReference type="Proteomes" id="UP000309997">
    <property type="component" value="Unassembled WGS sequence"/>
</dbReference>
<name>A0ACC4BH85_POPAL</name>
<accession>A0ACC4BH85</accession>
<protein>
    <submittedName>
        <fullName evidence="1">Uncharacterized protein</fullName>
    </submittedName>
</protein>
<sequence length="236" mass="26914">MVELMCNGTFEDKDPNEAMEYLDLLAENAQNWDTTGTYEAPGKTQPHTSSGGMHNLREDHDLQAKFASLARKVEALELKKSGQLKSVQDIVCQICETNEHATNNYPTLPSFRECLHEQAHALNNFQRPNHNPYSQTYNPGWRNHPNFSWKSDRNNAQTSQPPFQAHHNFQNSHGYAPPYAPPPRRNFEETLHAFIEKQETINTQLAQSMTDFKDALAKLTSALSFQEKGKFPSQPQ</sequence>
<comment type="caution">
    <text evidence="1">The sequence shown here is derived from an EMBL/GenBank/DDBJ whole genome shotgun (WGS) entry which is preliminary data.</text>
</comment>
<keyword evidence="2" id="KW-1185">Reference proteome</keyword>
<dbReference type="EMBL" id="RCHU02000010">
    <property type="protein sequence ID" value="KAL3577712.1"/>
    <property type="molecule type" value="Genomic_DNA"/>
</dbReference>
<proteinExistence type="predicted"/>
<reference evidence="1 2" key="1">
    <citation type="journal article" date="2024" name="Plant Biotechnol. J.">
        <title>Genome and CRISPR/Cas9 system of a widespread forest tree (Populus alba) in the world.</title>
        <authorList>
            <person name="Liu Y.J."/>
            <person name="Jiang P.F."/>
            <person name="Han X.M."/>
            <person name="Li X.Y."/>
            <person name="Wang H.M."/>
            <person name="Wang Y.J."/>
            <person name="Wang X.X."/>
            <person name="Zeng Q.Y."/>
        </authorList>
    </citation>
    <scope>NUCLEOTIDE SEQUENCE [LARGE SCALE GENOMIC DNA]</scope>
    <source>
        <strain evidence="2">cv. PAL-ZL1</strain>
    </source>
</reference>
<organism evidence="1 2">
    <name type="scientific">Populus alba</name>
    <name type="common">White poplar</name>
    <dbReference type="NCBI Taxonomy" id="43335"/>
    <lineage>
        <taxon>Eukaryota</taxon>
        <taxon>Viridiplantae</taxon>
        <taxon>Streptophyta</taxon>
        <taxon>Embryophyta</taxon>
        <taxon>Tracheophyta</taxon>
        <taxon>Spermatophyta</taxon>
        <taxon>Magnoliopsida</taxon>
        <taxon>eudicotyledons</taxon>
        <taxon>Gunneridae</taxon>
        <taxon>Pentapetalae</taxon>
        <taxon>rosids</taxon>
        <taxon>fabids</taxon>
        <taxon>Malpighiales</taxon>
        <taxon>Salicaceae</taxon>
        <taxon>Saliceae</taxon>
        <taxon>Populus</taxon>
    </lineage>
</organism>
<evidence type="ECO:0000313" key="2">
    <source>
        <dbReference type="Proteomes" id="UP000309997"/>
    </source>
</evidence>
<gene>
    <name evidence="1" type="ORF">D5086_019216</name>
</gene>
<evidence type="ECO:0000313" key="1">
    <source>
        <dbReference type="EMBL" id="KAL3577712.1"/>
    </source>
</evidence>